<sequence length="92" mass="10730">MLESVESLHNSNYHKNLIEYINEVEEKVSDILSKIDTGQVTLVDVTTELHSLEDYLEFSINNIFGEMEELFHIIKTAKYEIDLDNRKLKELG</sequence>
<evidence type="ECO:0000313" key="2">
    <source>
        <dbReference type="Proteomes" id="UP000571018"/>
    </source>
</evidence>
<comment type="caution">
    <text evidence="1">The sequence shown here is derived from an EMBL/GenBank/DDBJ whole genome shotgun (WGS) entry which is preliminary data.</text>
</comment>
<keyword evidence="2" id="KW-1185">Reference proteome</keyword>
<protein>
    <submittedName>
        <fullName evidence="1">Uncharacterized protein</fullName>
    </submittedName>
</protein>
<evidence type="ECO:0000313" key="1">
    <source>
        <dbReference type="EMBL" id="MBA5728825.1"/>
    </source>
</evidence>
<organism evidence="1 2">
    <name type="scientific">Ruoffia halotolerans</name>
    <dbReference type="NCBI Taxonomy" id="2748684"/>
    <lineage>
        <taxon>Bacteria</taxon>
        <taxon>Bacillati</taxon>
        <taxon>Bacillota</taxon>
        <taxon>Bacilli</taxon>
        <taxon>Lactobacillales</taxon>
        <taxon>Aerococcaceae</taxon>
        <taxon>Ruoffia</taxon>
    </lineage>
</organism>
<dbReference type="AlphaFoldDB" id="A0A839A5E3"/>
<gene>
    <name evidence="1" type="ORF">HW423_03390</name>
</gene>
<dbReference type="EMBL" id="JACAOA010000006">
    <property type="protein sequence ID" value="MBA5728825.1"/>
    <property type="molecule type" value="Genomic_DNA"/>
</dbReference>
<proteinExistence type="predicted"/>
<name>A0A839A5E3_9LACT</name>
<reference evidence="1 2" key="1">
    <citation type="submission" date="2020-06" db="EMBL/GenBank/DDBJ databases">
        <title>Reclassification of Facklamia ignava, Facklamia soureckii and Facklami tabacinasalis as Falseniella iganva gen. nov., comb. nov., Hutsoniella ignava gen. nov., comb. nov., and Ruoffia tabacinasalis gen. nov., comb. nov and description of Ruoffia haltotolerans sp. nov., isolated from hypersaline Inland Sea of Qatar.</title>
        <authorList>
            <person name="Fotedar R."/>
            <person name="Sankaranarayanan K."/>
            <person name="Lawson P."/>
            <person name="Caldwell M."/>
            <person name="Zeyara A."/>
            <person name="Al Malki A."/>
            <person name="Ali M."/>
        </authorList>
    </citation>
    <scope>NUCLEOTIDE SEQUENCE [LARGE SCALE GENOMIC DNA]</scope>
    <source>
        <strain evidence="1 2">INB8</strain>
    </source>
</reference>
<dbReference type="RefSeq" id="WP_218930542.1">
    <property type="nucleotide sequence ID" value="NZ_JACAOA010000006.1"/>
</dbReference>
<accession>A0A839A5E3</accession>
<dbReference type="Proteomes" id="UP000571018">
    <property type="component" value="Unassembled WGS sequence"/>
</dbReference>